<accession>A0ABQ8FLE5</accession>
<evidence type="ECO:0000313" key="2">
    <source>
        <dbReference type="Proteomes" id="UP001648503"/>
    </source>
</evidence>
<protein>
    <submittedName>
        <fullName evidence="1">Uncharacterized protein</fullName>
    </submittedName>
</protein>
<reference evidence="1 2" key="1">
    <citation type="submission" date="2021-02" db="EMBL/GenBank/DDBJ databases">
        <title>Variation within the Batrachochytrium salamandrivorans European outbreak.</title>
        <authorList>
            <person name="Kelly M."/>
            <person name="Pasmans F."/>
            <person name="Shea T.P."/>
            <person name="Munoz J.F."/>
            <person name="Carranza S."/>
            <person name="Cuomo C.A."/>
            <person name="Martel A."/>
        </authorList>
    </citation>
    <scope>NUCLEOTIDE SEQUENCE [LARGE SCALE GENOMIC DNA]</scope>
    <source>
        <strain evidence="1 2">AMFP18/2</strain>
    </source>
</reference>
<proteinExistence type="predicted"/>
<keyword evidence="2" id="KW-1185">Reference proteome</keyword>
<sequence>MAPLRMFNANYTVHLVHIHTPDILVSPFTNIKADHLIKLLKCCSVSENLRSHWRADAFPPAQKAQESTDTTHYGKANTCNGIEVSPSKHRARFTDFVEQGGTIIWGHITQRGYYTVHIETPDKQGHTFSSVSQTKIKNVPGFELITQE</sequence>
<organism evidence="1 2">
    <name type="scientific">Batrachochytrium salamandrivorans</name>
    <dbReference type="NCBI Taxonomy" id="1357716"/>
    <lineage>
        <taxon>Eukaryota</taxon>
        <taxon>Fungi</taxon>
        <taxon>Fungi incertae sedis</taxon>
        <taxon>Chytridiomycota</taxon>
        <taxon>Chytridiomycota incertae sedis</taxon>
        <taxon>Chytridiomycetes</taxon>
        <taxon>Rhizophydiales</taxon>
        <taxon>Rhizophydiales incertae sedis</taxon>
        <taxon>Batrachochytrium</taxon>
    </lineage>
</organism>
<dbReference type="EMBL" id="JAFCIX010000102">
    <property type="protein sequence ID" value="KAH6598703.1"/>
    <property type="molecule type" value="Genomic_DNA"/>
</dbReference>
<comment type="caution">
    <text evidence="1">The sequence shown here is derived from an EMBL/GenBank/DDBJ whole genome shotgun (WGS) entry which is preliminary data.</text>
</comment>
<gene>
    <name evidence="1" type="ORF">BASA50_003737</name>
</gene>
<dbReference type="Proteomes" id="UP001648503">
    <property type="component" value="Unassembled WGS sequence"/>
</dbReference>
<name>A0ABQ8FLE5_9FUNG</name>
<evidence type="ECO:0000313" key="1">
    <source>
        <dbReference type="EMBL" id="KAH6598703.1"/>
    </source>
</evidence>